<gene>
    <name evidence="3" type="ORF">T440DRAFT_424820</name>
</gene>
<dbReference type="AlphaFoldDB" id="A0A6A7B868"/>
<evidence type="ECO:0000313" key="4">
    <source>
        <dbReference type="Proteomes" id="UP000799423"/>
    </source>
</evidence>
<dbReference type="PROSITE" id="PS51762">
    <property type="entry name" value="GH16_2"/>
    <property type="match status" value="1"/>
</dbReference>
<dbReference type="InterPro" id="IPR000757">
    <property type="entry name" value="Beta-glucanase-like"/>
</dbReference>
<evidence type="ECO:0000259" key="2">
    <source>
        <dbReference type="PROSITE" id="PS51762"/>
    </source>
</evidence>
<keyword evidence="1" id="KW-0732">Signal</keyword>
<dbReference type="GO" id="GO:0005975">
    <property type="term" value="P:carbohydrate metabolic process"/>
    <property type="evidence" value="ECO:0007669"/>
    <property type="project" value="InterPro"/>
</dbReference>
<dbReference type="Pfam" id="PF00722">
    <property type="entry name" value="Glyco_hydro_16"/>
    <property type="match status" value="1"/>
</dbReference>
<sequence length="250" mass="27056">MHISLSTALLLTTVSAFAPSKRATTLIPSTVFDSKENLEDFFNYNYPWGPTHNGAARMDPAHAIISSPGVLTLTAQPAANQPPAGKKKNIPIHYLSGAVHAKQQFTVPRAGGLEFRATLKAPVARGTWPAFWLTAVQGWPPEVDMAEFKGTGKISFNTFNTSSSAQSKDIQYDHPEAWHDVKCDLVDNGGGVVKVTFWLDGNVVTTQYGKDYVGKAMWLMINLQMEGSSGSPGPTTNTTFEVKNLGVTTL</sequence>
<reference evidence="3" key="1">
    <citation type="submission" date="2020-01" db="EMBL/GenBank/DDBJ databases">
        <authorList>
            <consortium name="DOE Joint Genome Institute"/>
            <person name="Haridas S."/>
            <person name="Albert R."/>
            <person name="Binder M."/>
            <person name="Bloem J."/>
            <person name="Labutti K."/>
            <person name="Salamov A."/>
            <person name="Andreopoulos B."/>
            <person name="Baker S.E."/>
            <person name="Barry K."/>
            <person name="Bills G."/>
            <person name="Bluhm B.H."/>
            <person name="Cannon C."/>
            <person name="Castanera R."/>
            <person name="Culley D.E."/>
            <person name="Daum C."/>
            <person name="Ezra D."/>
            <person name="Gonzalez J.B."/>
            <person name="Henrissat B."/>
            <person name="Kuo A."/>
            <person name="Liang C."/>
            <person name="Lipzen A."/>
            <person name="Lutzoni F."/>
            <person name="Magnuson J."/>
            <person name="Mondo S."/>
            <person name="Nolan M."/>
            <person name="Ohm R."/>
            <person name="Pangilinan J."/>
            <person name="Park H.-J."/>
            <person name="Ramirez L."/>
            <person name="Alfaro M."/>
            <person name="Sun H."/>
            <person name="Tritt A."/>
            <person name="Yoshinaga Y."/>
            <person name="Zwiers L.-H."/>
            <person name="Turgeon B.G."/>
            <person name="Goodwin S.B."/>
            <person name="Spatafora J.W."/>
            <person name="Crous P.W."/>
            <person name="Grigoriev I.V."/>
        </authorList>
    </citation>
    <scope>NUCLEOTIDE SEQUENCE</scope>
    <source>
        <strain evidence="3">IPT5</strain>
    </source>
</reference>
<proteinExistence type="predicted"/>
<dbReference type="InterPro" id="IPR013320">
    <property type="entry name" value="ConA-like_dom_sf"/>
</dbReference>
<evidence type="ECO:0000313" key="3">
    <source>
        <dbReference type="EMBL" id="KAF2850565.1"/>
    </source>
</evidence>
<dbReference type="GO" id="GO:0004553">
    <property type="term" value="F:hydrolase activity, hydrolyzing O-glycosyl compounds"/>
    <property type="evidence" value="ECO:0007669"/>
    <property type="project" value="InterPro"/>
</dbReference>
<keyword evidence="4" id="KW-1185">Reference proteome</keyword>
<dbReference type="OrthoDB" id="4524534at2759"/>
<dbReference type="Proteomes" id="UP000799423">
    <property type="component" value="Unassembled WGS sequence"/>
</dbReference>
<name>A0A6A7B868_9PLEO</name>
<protein>
    <submittedName>
        <fullName evidence="3">Glycoside hydrolase family 16 protein</fullName>
    </submittedName>
</protein>
<feature type="domain" description="GH16" evidence="2">
    <location>
        <begin position="20"/>
        <end position="250"/>
    </location>
</feature>
<dbReference type="SUPFAM" id="SSF49899">
    <property type="entry name" value="Concanavalin A-like lectins/glucanases"/>
    <property type="match status" value="1"/>
</dbReference>
<keyword evidence="3" id="KW-0378">Hydrolase</keyword>
<feature type="chain" id="PRO_5025571070" evidence="1">
    <location>
        <begin position="17"/>
        <end position="250"/>
    </location>
</feature>
<feature type="signal peptide" evidence="1">
    <location>
        <begin position="1"/>
        <end position="16"/>
    </location>
</feature>
<evidence type="ECO:0000256" key="1">
    <source>
        <dbReference type="SAM" id="SignalP"/>
    </source>
</evidence>
<organism evidence="3 4">
    <name type="scientific">Plenodomus tracheiphilus IPT5</name>
    <dbReference type="NCBI Taxonomy" id="1408161"/>
    <lineage>
        <taxon>Eukaryota</taxon>
        <taxon>Fungi</taxon>
        <taxon>Dikarya</taxon>
        <taxon>Ascomycota</taxon>
        <taxon>Pezizomycotina</taxon>
        <taxon>Dothideomycetes</taxon>
        <taxon>Pleosporomycetidae</taxon>
        <taxon>Pleosporales</taxon>
        <taxon>Pleosporineae</taxon>
        <taxon>Leptosphaeriaceae</taxon>
        <taxon>Plenodomus</taxon>
    </lineage>
</organism>
<accession>A0A6A7B868</accession>
<dbReference type="Gene3D" id="2.60.120.200">
    <property type="match status" value="1"/>
</dbReference>
<dbReference type="EMBL" id="MU006306">
    <property type="protein sequence ID" value="KAF2850565.1"/>
    <property type="molecule type" value="Genomic_DNA"/>
</dbReference>